<dbReference type="InterPro" id="IPR000847">
    <property type="entry name" value="LysR_HTH_N"/>
</dbReference>
<dbReference type="PANTHER" id="PTHR30579">
    <property type="entry name" value="TRANSCRIPTIONAL REGULATOR"/>
    <property type="match status" value="1"/>
</dbReference>
<dbReference type="Pfam" id="PF03466">
    <property type="entry name" value="LysR_substrate"/>
    <property type="match status" value="1"/>
</dbReference>
<dbReference type="InterPro" id="IPR036388">
    <property type="entry name" value="WH-like_DNA-bd_sf"/>
</dbReference>
<dbReference type="NCBIfam" id="NF002964">
    <property type="entry name" value="PRK03635.1"/>
    <property type="match status" value="1"/>
</dbReference>
<evidence type="ECO:0000313" key="7">
    <source>
        <dbReference type="EMBL" id="MBL3678421.1"/>
    </source>
</evidence>
<evidence type="ECO:0000313" key="8">
    <source>
        <dbReference type="Proteomes" id="UP001645859"/>
    </source>
</evidence>
<comment type="similarity">
    <text evidence="1">Belongs to the LysR transcriptional regulatory family.</text>
</comment>
<dbReference type="SUPFAM" id="SSF46785">
    <property type="entry name" value="Winged helix' DNA-binding domain"/>
    <property type="match status" value="1"/>
</dbReference>
<feature type="domain" description="HTH lysR-type" evidence="6">
    <location>
        <begin position="37"/>
        <end position="93"/>
    </location>
</feature>
<keyword evidence="5" id="KW-0804">Transcription</keyword>
<keyword evidence="8" id="KW-1185">Reference proteome</keyword>
<sequence>MCSTLGVAPRPLQLQRTCIFSTIISSASLTRETLVDLPVEHLATFTAVVDEGSFEGAARRLHITPSAVSQRVRAMEERVGSVLVQRTRPVTVTEAGAAVLRAARQIARIADDLGAELGHGPAGGTLIPIVVNADSLATWFVPALAEAARETGVYFEVIRADETVSTESLRNGSVMAALTATREPVPGCTSSRLGGDRYRAVASPEFVARHFPDGLTVEALRRAPTVEFDRHDAFQQRFLHRITRARVEPPRHFIPSSAEFAHAVELGMGWGMLPALQCVEPLAAGRIVELEPGTTVELPLYWQRWNLRSPVLDTLSEVVARHAAVALA</sequence>
<keyword evidence="3" id="KW-0238">DNA-binding</keyword>
<dbReference type="Gene3D" id="1.10.10.10">
    <property type="entry name" value="Winged helix-like DNA-binding domain superfamily/Winged helix DNA-binding domain"/>
    <property type="match status" value="1"/>
</dbReference>
<dbReference type="Pfam" id="PF00126">
    <property type="entry name" value="HTH_1"/>
    <property type="match status" value="1"/>
</dbReference>
<gene>
    <name evidence="7" type="ORF">D3230_03770</name>
</gene>
<dbReference type="InterPro" id="IPR036390">
    <property type="entry name" value="WH_DNA-bd_sf"/>
</dbReference>
<keyword evidence="2" id="KW-0805">Transcription regulation</keyword>
<dbReference type="PROSITE" id="PS50931">
    <property type="entry name" value="HTH_LYSR"/>
    <property type="match status" value="1"/>
</dbReference>
<dbReference type="Gene3D" id="3.40.190.290">
    <property type="match status" value="1"/>
</dbReference>
<dbReference type="PANTHER" id="PTHR30579:SF2">
    <property type="entry name" value="HTH-TYPE TRANSCRIPTIONAL REGULATOR ARGP"/>
    <property type="match status" value="1"/>
</dbReference>
<dbReference type="NCBIfam" id="TIGR03298">
    <property type="entry name" value="argP"/>
    <property type="match status" value="1"/>
</dbReference>
<dbReference type="InterPro" id="IPR050176">
    <property type="entry name" value="LTTR"/>
</dbReference>
<reference evidence="7 8" key="1">
    <citation type="submission" date="2018-09" db="EMBL/GenBank/DDBJ databases">
        <title>Comparative genomics of Leucobacter spp.</title>
        <authorList>
            <person name="Reis A.C."/>
            <person name="Kolvenbach B.A."/>
            <person name="Corvini P.F.X."/>
            <person name="Nunes O.C."/>
        </authorList>
    </citation>
    <scope>NUCLEOTIDE SEQUENCE [LARGE SCALE GENOMIC DNA]</scope>
    <source>
        <strain evidence="7 8">TAN 31504</strain>
    </source>
</reference>
<name>A0ABS1SEV1_9MICO</name>
<evidence type="ECO:0000256" key="3">
    <source>
        <dbReference type="ARBA" id="ARBA00023125"/>
    </source>
</evidence>
<evidence type="ECO:0000256" key="5">
    <source>
        <dbReference type="ARBA" id="ARBA00023163"/>
    </source>
</evidence>
<dbReference type="NCBIfam" id="NF009888">
    <property type="entry name" value="PRK13348.1"/>
    <property type="match status" value="1"/>
</dbReference>
<dbReference type="EMBL" id="QYAC01000002">
    <property type="protein sequence ID" value="MBL3678421.1"/>
    <property type="molecule type" value="Genomic_DNA"/>
</dbReference>
<accession>A0ABS1SEV1</accession>
<keyword evidence="4" id="KW-0010">Activator</keyword>
<dbReference type="InterPro" id="IPR017685">
    <property type="entry name" value="ArgP"/>
</dbReference>
<dbReference type="InterPro" id="IPR005119">
    <property type="entry name" value="LysR_subst-bd"/>
</dbReference>
<comment type="caution">
    <text evidence="7">The sequence shown here is derived from an EMBL/GenBank/DDBJ whole genome shotgun (WGS) entry which is preliminary data.</text>
</comment>
<evidence type="ECO:0000256" key="4">
    <source>
        <dbReference type="ARBA" id="ARBA00023159"/>
    </source>
</evidence>
<evidence type="ECO:0000256" key="2">
    <source>
        <dbReference type="ARBA" id="ARBA00023015"/>
    </source>
</evidence>
<dbReference type="SUPFAM" id="SSF53850">
    <property type="entry name" value="Periplasmic binding protein-like II"/>
    <property type="match status" value="1"/>
</dbReference>
<evidence type="ECO:0000256" key="1">
    <source>
        <dbReference type="ARBA" id="ARBA00009437"/>
    </source>
</evidence>
<organism evidence="7 8">
    <name type="scientific">Leucobacter chromiireducens subsp. solipictus</name>
    <dbReference type="NCBI Taxonomy" id="398235"/>
    <lineage>
        <taxon>Bacteria</taxon>
        <taxon>Bacillati</taxon>
        <taxon>Actinomycetota</taxon>
        <taxon>Actinomycetes</taxon>
        <taxon>Micrococcales</taxon>
        <taxon>Microbacteriaceae</taxon>
        <taxon>Leucobacter</taxon>
    </lineage>
</organism>
<protein>
    <submittedName>
        <fullName evidence="7">LysR family transcriptional regulator ArgP</fullName>
    </submittedName>
</protein>
<proteinExistence type="inferred from homology"/>
<dbReference type="Proteomes" id="UP001645859">
    <property type="component" value="Unassembled WGS sequence"/>
</dbReference>
<evidence type="ECO:0000259" key="6">
    <source>
        <dbReference type="PROSITE" id="PS50931"/>
    </source>
</evidence>